<reference evidence="2" key="1">
    <citation type="submission" date="2018-04" db="EMBL/GenBank/DDBJ databases">
        <title>Whole genome sequencing of Hypsizygus marmoreus.</title>
        <authorList>
            <person name="Choi I.-G."/>
            <person name="Min B."/>
            <person name="Kim J.-G."/>
            <person name="Kim S."/>
            <person name="Oh Y.-L."/>
            <person name="Kong W.-S."/>
            <person name="Park H."/>
            <person name="Jeong J."/>
            <person name="Song E.-S."/>
        </authorList>
    </citation>
    <scope>NUCLEOTIDE SEQUENCE [LARGE SCALE GENOMIC DNA]</scope>
    <source>
        <strain evidence="2">51987-8</strain>
    </source>
</reference>
<name>A0A369JVT6_HYPMA</name>
<dbReference type="Proteomes" id="UP000076154">
    <property type="component" value="Unassembled WGS sequence"/>
</dbReference>
<evidence type="ECO:0000313" key="2">
    <source>
        <dbReference type="EMBL" id="RDB23763.1"/>
    </source>
</evidence>
<accession>A0A369JVT6</accession>
<organism evidence="2 3">
    <name type="scientific">Hypsizygus marmoreus</name>
    <name type="common">White beech mushroom</name>
    <name type="synonym">Agaricus marmoreus</name>
    <dbReference type="NCBI Taxonomy" id="39966"/>
    <lineage>
        <taxon>Eukaryota</taxon>
        <taxon>Fungi</taxon>
        <taxon>Dikarya</taxon>
        <taxon>Basidiomycota</taxon>
        <taxon>Agaricomycotina</taxon>
        <taxon>Agaricomycetes</taxon>
        <taxon>Agaricomycetidae</taxon>
        <taxon>Agaricales</taxon>
        <taxon>Tricholomatineae</taxon>
        <taxon>Lyophyllaceae</taxon>
        <taxon>Hypsizygus</taxon>
    </lineage>
</organism>
<gene>
    <name evidence="2" type="ORF">Hypma_009490</name>
</gene>
<sequence length="197" mass="21171">MSDDGGFLAACCGICYTPLKVWSGFHPSRRGVTKVRPPVQTSDGGFRAHRMGGLDTFGAKCCSCCGSGQAGCCGSCCGDSFNEDAFDKQVKKDLAKTRATEEELAKTTQPTAAPSMTIPKESTESASRCLARAILDYVTCNSIDTRTLQDTSRGYFHYPPHIYLNFMQASCDTGRMGHVTALEGQHRRSSPSASRTG</sequence>
<protein>
    <submittedName>
        <fullName evidence="2">Uncharacterized protein</fullName>
    </submittedName>
</protein>
<dbReference type="InParanoid" id="A0A369JVT6"/>
<dbReference type="OrthoDB" id="2608976at2759"/>
<feature type="region of interest" description="Disordered" evidence="1">
    <location>
        <begin position="100"/>
        <end position="121"/>
    </location>
</feature>
<dbReference type="EMBL" id="LUEZ02000046">
    <property type="protein sequence ID" value="RDB23763.1"/>
    <property type="molecule type" value="Genomic_DNA"/>
</dbReference>
<keyword evidence="3" id="KW-1185">Reference proteome</keyword>
<dbReference type="AlphaFoldDB" id="A0A369JVT6"/>
<proteinExistence type="predicted"/>
<evidence type="ECO:0000313" key="3">
    <source>
        <dbReference type="Proteomes" id="UP000076154"/>
    </source>
</evidence>
<evidence type="ECO:0000256" key="1">
    <source>
        <dbReference type="SAM" id="MobiDB-lite"/>
    </source>
</evidence>
<comment type="caution">
    <text evidence="2">The sequence shown here is derived from an EMBL/GenBank/DDBJ whole genome shotgun (WGS) entry which is preliminary data.</text>
</comment>